<proteinExistence type="inferred from homology"/>
<dbReference type="OrthoDB" id="425534at2759"/>
<dbReference type="InterPro" id="IPR000073">
    <property type="entry name" value="AB_hydrolase_1"/>
</dbReference>
<dbReference type="Gene3D" id="3.40.50.1820">
    <property type="entry name" value="alpha/beta hydrolase"/>
    <property type="match status" value="1"/>
</dbReference>
<comment type="similarity">
    <text evidence="1">Belongs to the peptidase S33 family.</text>
</comment>
<feature type="domain" description="AB hydrolase-1" evidence="4">
    <location>
        <begin position="117"/>
        <end position="278"/>
    </location>
</feature>
<keyword evidence="3" id="KW-0472">Membrane</keyword>
<dbReference type="GO" id="GO:0016787">
    <property type="term" value="F:hydrolase activity"/>
    <property type="evidence" value="ECO:0007669"/>
    <property type="project" value="UniProtKB-KW"/>
</dbReference>
<evidence type="ECO:0000259" key="5">
    <source>
        <dbReference type="Pfam" id="PF08386"/>
    </source>
</evidence>
<evidence type="ECO:0000256" key="2">
    <source>
        <dbReference type="ARBA" id="ARBA00022801"/>
    </source>
</evidence>
<dbReference type="InterPro" id="IPR051601">
    <property type="entry name" value="Serine_prot/Carboxylest_S33"/>
</dbReference>
<keyword evidence="3" id="KW-1133">Transmembrane helix</keyword>
<keyword evidence="2 6" id="KW-0378">Hydrolase</keyword>
<dbReference type="STRING" id="1081108.A0A162N2J3"/>
<dbReference type="EMBL" id="AZHF01000006">
    <property type="protein sequence ID" value="OAA74509.1"/>
    <property type="molecule type" value="Genomic_DNA"/>
</dbReference>
<dbReference type="InterPro" id="IPR013595">
    <property type="entry name" value="Pept_S33_TAP-like_C"/>
</dbReference>
<evidence type="ECO:0000313" key="6">
    <source>
        <dbReference type="EMBL" id="OAA74509.1"/>
    </source>
</evidence>
<dbReference type="Pfam" id="PF00561">
    <property type="entry name" value="Abhydrolase_1"/>
    <property type="match status" value="1"/>
</dbReference>
<keyword evidence="3" id="KW-0812">Transmembrane</keyword>
<dbReference type="Proteomes" id="UP000076881">
    <property type="component" value="Unassembled WGS sequence"/>
</dbReference>
<feature type="transmembrane region" description="Helical" evidence="3">
    <location>
        <begin position="24"/>
        <end position="45"/>
    </location>
</feature>
<dbReference type="Pfam" id="PF08386">
    <property type="entry name" value="Abhydrolase_4"/>
    <property type="match status" value="1"/>
</dbReference>
<dbReference type="PANTHER" id="PTHR43248:SF25">
    <property type="entry name" value="AB HYDROLASE-1 DOMAIN-CONTAINING PROTEIN-RELATED"/>
    <property type="match status" value="1"/>
</dbReference>
<comment type="caution">
    <text evidence="6">The sequence shown here is derived from an EMBL/GenBank/DDBJ whole genome shotgun (WGS) entry which is preliminary data.</text>
</comment>
<name>A0A162N2J3_CORDF</name>
<evidence type="ECO:0000313" key="7">
    <source>
        <dbReference type="Proteomes" id="UP000076881"/>
    </source>
</evidence>
<reference evidence="6 7" key="1">
    <citation type="journal article" date="2016" name="Genome Biol. Evol.">
        <title>Divergent and convergent evolution of fungal pathogenicity.</title>
        <authorList>
            <person name="Shang Y."/>
            <person name="Xiao G."/>
            <person name="Zheng P."/>
            <person name="Cen K."/>
            <person name="Zhan S."/>
            <person name="Wang C."/>
        </authorList>
    </citation>
    <scope>NUCLEOTIDE SEQUENCE [LARGE SCALE GENOMIC DNA]</scope>
    <source>
        <strain evidence="6 7">RCEF 1005</strain>
    </source>
</reference>
<evidence type="ECO:0000259" key="4">
    <source>
        <dbReference type="Pfam" id="PF00561"/>
    </source>
</evidence>
<gene>
    <name evidence="6" type="ORF">LEL_08090</name>
</gene>
<evidence type="ECO:0000256" key="3">
    <source>
        <dbReference type="SAM" id="Phobius"/>
    </source>
</evidence>
<sequence length="579" mass="64324">MEGKNQLLGQEDGRAIRAKQRLYWYHRLAVALVAILFLRSTWSFFAPSPHHHSVEEAIRRYDGESIEWKLCATNNGHDLECASIDVPMDHFNAATSGDKTFSIPLIRLRGSKATRNLLVNPGGPGGSGVEFVFRLGGFVKSIVGDDLHIVGFDPRGINGSRPEALCYPDAMTRLQRSQICVSDHSQFDPELYSWTENFVQACADTTGAEHIKYVNTPQTAADMNSILDALGQDAMVYWGFSYGTVLGQTYASMFPERSERVVIDGVVNLFDWYEEMITLEGLVDAEKALTGFFDKCVKEGEACPLAHLAEDAAKLEDKVMAAVNALKEKPADVYLSNTDYGSLIYGTMLSAIWTTLLKPAEWYVLADSLAQLVQGNATDAFARYGLKGYFVPEFFDHNAIVANNDHITGKDNWPQKGELVKWFQPFLNAFIFSTGAAREFYLASQWRLPTTHSFKPSRRVATKHPLLILSQTYDPATPLVSARLARDTFEGSRLVECLGVGHCTTAIHSACSAKLVREFLVDGTLPEEDVQCKVDGKYFIPLEEKEKIMRRGASDGASDEERLWAAQLGLSNGLTPPRF</sequence>
<feature type="domain" description="Peptidase S33 tripeptidyl aminopeptidase-like C-terminal" evidence="5">
    <location>
        <begin position="436"/>
        <end position="532"/>
    </location>
</feature>
<evidence type="ECO:0000256" key="1">
    <source>
        <dbReference type="ARBA" id="ARBA00010088"/>
    </source>
</evidence>
<dbReference type="AlphaFoldDB" id="A0A162N2J3"/>
<dbReference type="SUPFAM" id="SSF53474">
    <property type="entry name" value="alpha/beta-Hydrolases"/>
    <property type="match status" value="1"/>
</dbReference>
<organism evidence="6 7">
    <name type="scientific">Akanthomyces lecanii RCEF 1005</name>
    <dbReference type="NCBI Taxonomy" id="1081108"/>
    <lineage>
        <taxon>Eukaryota</taxon>
        <taxon>Fungi</taxon>
        <taxon>Dikarya</taxon>
        <taxon>Ascomycota</taxon>
        <taxon>Pezizomycotina</taxon>
        <taxon>Sordariomycetes</taxon>
        <taxon>Hypocreomycetidae</taxon>
        <taxon>Hypocreales</taxon>
        <taxon>Cordycipitaceae</taxon>
        <taxon>Akanthomyces</taxon>
        <taxon>Cordyceps confragosa</taxon>
    </lineage>
</organism>
<dbReference type="PANTHER" id="PTHR43248">
    <property type="entry name" value="2-SUCCINYL-6-HYDROXY-2,4-CYCLOHEXADIENE-1-CARBOXYLATE SYNTHASE"/>
    <property type="match status" value="1"/>
</dbReference>
<accession>A0A162N2J3</accession>
<protein>
    <submittedName>
        <fullName evidence="6">Alpha/beta hydrolase fold-1</fullName>
    </submittedName>
</protein>
<keyword evidence="7" id="KW-1185">Reference proteome</keyword>
<dbReference type="InterPro" id="IPR029058">
    <property type="entry name" value="AB_hydrolase_fold"/>
</dbReference>